<evidence type="ECO:0000256" key="1">
    <source>
        <dbReference type="SAM" id="MobiDB-lite"/>
    </source>
</evidence>
<evidence type="ECO:0000313" key="3">
    <source>
        <dbReference type="Proteomes" id="UP001497497"/>
    </source>
</evidence>
<keyword evidence="3" id="KW-1185">Reference proteome</keyword>
<dbReference type="EMBL" id="CAXITT010000521">
    <property type="protein sequence ID" value="CAL1543039.1"/>
    <property type="molecule type" value="Genomic_DNA"/>
</dbReference>
<dbReference type="AlphaFoldDB" id="A0AAV2I8A9"/>
<gene>
    <name evidence="2" type="ORF">GSLYS_00016573001</name>
</gene>
<protein>
    <submittedName>
        <fullName evidence="2">Uncharacterized protein</fullName>
    </submittedName>
</protein>
<comment type="caution">
    <text evidence="2">The sequence shown here is derived from an EMBL/GenBank/DDBJ whole genome shotgun (WGS) entry which is preliminary data.</text>
</comment>
<sequence>MALPNLRGGTVVASPIPSLKSKLMPGTPGTAEKDKSGSSPFLPSSHGHPSFNPTKTKGAAS</sequence>
<organism evidence="2 3">
    <name type="scientific">Lymnaea stagnalis</name>
    <name type="common">Great pond snail</name>
    <name type="synonym">Helix stagnalis</name>
    <dbReference type="NCBI Taxonomy" id="6523"/>
    <lineage>
        <taxon>Eukaryota</taxon>
        <taxon>Metazoa</taxon>
        <taxon>Spiralia</taxon>
        <taxon>Lophotrochozoa</taxon>
        <taxon>Mollusca</taxon>
        <taxon>Gastropoda</taxon>
        <taxon>Heterobranchia</taxon>
        <taxon>Euthyneura</taxon>
        <taxon>Panpulmonata</taxon>
        <taxon>Hygrophila</taxon>
        <taxon>Lymnaeoidea</taxon>
        <taxon>Lymnaeidae</taxon>
        <taxon>Lymnaea</taxon>
    </lineage>
</organism>
<dbReference type="Proteomes" id="UP001497497">
    <property type="component" value="Unassembled WGS sequence"/>
</dbReference>
<accession>A0AAV2I8A9</accession>
<feature type="region of interest" description="Disordered" evidence="1">
    <location>
        <begin position="1"/>
        <end position="61"/>
    </location>
</feature>
<feature type="non-terminal residue" evidence="2">
    <location>
        <position position="61"/>
    </location>
</feature>
<name>A0AAV2I8A9_LYMST</name>
<reference evidence="2 3" key="1">
    <citation type="submission" date="2024-04" db="EMBL/GenBank/DDBJ databases">
        <authorList>
            <consortium name="Genoscope - CEA"/>
            <person name="William W."/>
        </authorList>
    </citation>
    <scope>NUCLEOTIDE SEQUENCE [LARGE SCALE GENOMIC DNA]</scope>
</reference>
<proteinExistence type="predicted"/>
<evidence type="ECO:0000313" key="2">
    <source>
        <dbReference type="EMBL" id="CAL1543039.1"/>
    </source>
</evidence>